<protein>
    <submittedName>
        <fullName evidence="3">Uncharacterized conserved protein, contains ParB-like and HNH nuclease domains</fullName>
    </submittedName>
</protein>
<dbReference type="OrthoDB" id="9798761at2"/>
<reference evidence="3 4" key="1">
    <citation type="submission" date="2016-10" db="EMBL/GenBank/DDBJ databases">
        <authorList>
            <person name="de Groot N.N."/>
        </authorList>
    </citation>
    <scope>NUCLEOTIDE SEQUENCE [LARGE SCALE GENOMIC DNA]</scope>
    <source>
        <strain evidence="3 4">B25</strain>
    </source>
</reference>
<feature type="domain" description="GmrSD restriction endonucleases N-terminal" evidence="1">
    <location>
        <begin position="12"/>
        <end position="236"/>
    </location>
</feature>
<evidence type="ECO:0000259" key="2">
    <source>
        <dbReference type="Pfam" id="PF07510"/>
    </source>
</evidence>
<dbReference type="RefSeq" id="WP_074643592.1">
    <property type="nucleotide sequence ID" value="NZ_FOFU01000005.1"/>
</dbReference>
<dbReference type="EMBL" id="FOFU01000005">
    <property type="protein sequence ID" value="SEQ49798.1"/>
    <property type="molecule type" value="Genomic_DNA"/>
</dbReference>
<evidence type="ECO:0000313" key="3">
    <source>
        <dbReference type="EMBL" id="SEQ49798.1"/>
    </source>
</evidence>
<name>A0A1H9GIT1_9SPIR</name>
<dbReference type="InterPro" id="IPR004919">
    <property type="entry name" value="GmrSD_N"/>
</dbReference>
<evidence type="ECO:0000259" key="1">
    <source>
        <dbReference type="Pfam" id="PF03235"/>
    </source>
</evidence>
<dbReference type="Pfam" id="PF03235">
    <property type="entry name" value="GmrSD_N"/>
    <property type="match status" value="1"/>
</dbReference>
<dbReference type="Pfam" id="PF07510">
    <property type="entry name" value="GmrSD_C"/>
    <property type="match status" value="1"/>
</dbReference>
<dbReference type="AlphaFoldDB" id="A0A1H9GIT1"/>
<gene>
    <name evidence="3" type="ORF">SAMN04487977_10510</name>
</gene>
<proteinExistence type="predicted"/>
<organism evidence="3 4">
    <name type="scientific">Treponema bryantii</name>
    <dbReference type="NCBI Taxonomy" id="163"/>
    <lineage>
        <taxon>Bacteria</taxon>
        <taxon>Pseudomonadati</taxon>
        <taxon>Spirochaetota</taxon>
        <taxon>Spirochaetia</taxon>
        <taxon>Spirochaetales</taxon>
        <taxon>Treponemataceae</taxon>
        <taxon>Treponema</taxon>
    </lineage>
</organism>
<dbReference type="PANTHER" id="PTHR35149">
    <property type="entry name" value="SLL5132 PROTEIN"/>
    <property type="match status" value="1"/>
</dbReference>
<keyword evidence="4" id="KW-1185">Reference proteome</keyword>
<dbReference type="Proteomes" id="UP000182360">
    <property type="component" value="Unassembled WGS sequence"/>
</dbReference>
<evidence type="ECO:0000313" key="4">
    <source>
        <dbReference type="Proteomes" id="UP000182360"/>
    </source>
</evidence>
<feature type="domain" description="GmrSD restriction endonucleases C-terminal" evidence="2">
    <location>
        <begin position="473"/>
        <end position="532"/>
    </location>
</feature>
<accession>A0A1H9GIT1</accession>
<dbReference type="PANTHER" id="PTHR35149:SF1">
    <property type="entry name" value="DUF5655 DOMAIN-CONTAINING PROTEIN"/>
    <property type="match status" value="1"/>
</dbReference>
<dbReference type="InterPro" id="IPR011089">
    <property type="entry name" value="GmrSD_C"/>
</dbReference>
<sequence length="567" mass="67249">MAFSATDDLIRKLFGRFLYKIPRNQREYVWNKDNWDDFISDIQFSTNNKKQHFLGSIVLKKEDSLNGLETFTVIDGQQRITTLTILLAAIMFILKKYNYENDYKGTEKYIKVEDDKNLSHNIFDTDFHLAVPELISAIESEDFGTQLKLTVLLKTKIKNPERDKNIIDCFSYFITFLETQIENNDLTKIIQLKDNLLDTYYIRILALSDEDSYTIFEILNARGTALEDFELIKNFIMRYLEPESERDKAKNEWENMAKLLGQSQKNFVKHYLIHSLPESKIIKKDVYKTLKQNVSRNTEEIKKYYEDLQLKANYYRIIYNPLAKDSNGNDIANKTEQIVFSFFKSKRQEQLRPLLLSLIHQKELENISEDEYNKVLIFFRNFFICYTLIGQEKSNTLTSMIGKYAFELETEYSEDKLNQCIDSFKSRIPSLNWFKNSFENIGYSNHIKFFKDPKIADRARLALKLFDAKFGNIALDDEEFSIEHILPDSKSEKHQENVLLGNLLPLERDLNELCKDRELKDKIEIYKRSKYSSVKDFVIKFEKNPELFNPKERLKEITEEFYNLFKM</sequence>